<dbReference type="RefSeq" id="WP_157068827.1">
    <property type="nucleotide sequence ID" value="NZ_CP011125.1"/>
</dbReference>
<reference evidence="1 2" key="1">
    <citation type="submission" date="2015-03" db="EMBL/GenBank/DDBJ databases">
        <title>Genome assembly of Sandaracinus amylolyticus DSM 53668.</title>
        <authorList>
            <person name="Sharma G."/>
            <person name="Subramanian S."/>
        </authorList>
    </citation>
    <scope>NUCLEOTIDE SEQUENCE [LARGE SCALE GENOMIC DNA]</scope>
    <source>
        <strain evidence="1 2">DSM 53668</strain>
    </source>
</reference>
<dbReference type="AlphaFoldDB" id="A0A0F6W0X9"/>
<name>A0A0F6W0X9_9BACT</name>
<accession>A0A0F6W0X9</accession>
<protein>
    <submittedName>
        <fullName evidence="1">Uncharacterized protein</fullName>
    </submittedName>
</protein>
<evidence type="ECO:0000313" key="2">
    <source>
        <dbReference type="Proteomes" id="UP000034883"/>
    </source>
</evidence>
<proteinExistence type="predicted"/>
<sequence length="74" mass="8170">MNAFRDLAELAGVDTTVPDDWYARSARARHVARVLASQLDATTEGDSLRKTLARAYARAFSLFIDAGTRADVQR</sequence>
<dbReference type="Proteomes" id="UP000034883">
    <property type="component" value="Chromosome"/>
</dbReference>
<keyword evidence="2" id="KW-1185">Reference proteome</keyword>
<dbReference type="EMBL" id="CP011125">
    <property type="protein sequence ID" value="AKF04440.1"/>
    <property type="molecule type" value="Genomic_DNA"/>
</dbReference>
<gene>
    <name evidence="1" type="ORF">DB32_001589</name>
</gene>
<dbReference type="KEGG" id="samy:DB32_001589"/>
<organism evidence="1 2">
    <name type="scientific">Sandaracinus amylolyticus</name>
    <dbReference type="NCBI Taxonomy" id="927083"/>
    <lineage>
        <taxon>Bacteria</taxon>
        <taxon>Pseudomonadati</taxon>
        <taxon>Myxococcota</taxon>
        <taxon>Polyangia</taxon>
        <taxon>Polyangiales</taxon>
        <taxon>Sandaracinaceae</taxon>
        <taxon>Sandaracinus</taxon>
    </lineage>
</organism>
<evidence type="ECO:0000313" key="1">
    <source>
        <dbReference type="EMBL" id="AKF04440.1"/>
    </source>
</evidence>